<organism evidence="19 20">
    <name type="scientific">Paracoccus suum</name>
    <dbReference type="NCBI Taxonomy" id="2259340"/>
    <lineage>
        <taxon>Bacteria</taxon>
        <taxon>Pseudomonadati</taxon>
        <taxon>Pseudomonadota</taxon>
        <taxon>Alphaproteobacteria</taxon>
        <taxon>Rhodobacterales</taxon>
        <taxon>Paracoccaceae</taxon>
        <taxon>Paracoccus</taxon>
    </lineage>
</organism>
<dbReference type="GO" id="GO:0004527">
    <property type="term" value="F:exonuclease activity"/>
    <property type="evidence" value="ECO:0007669"/>
    <property type="project" value="UniProtKB-KW"/>
</dbReference>
<evidence type="ECO:0000256" key="10">
    <source>
        <dbReference type="ARBA" id="ARBA00023235"/>
    </source>
</evidence>
<evidence type="ECO:0000256" key="7">
    <source>
        <dbReference type="ARBA" id="ARBA00022840"/>
    </source>
</evidence>
<dbReference type="Gene3D" id="1.10.486.10">
    <property type="entry name" value="PCRA, domain 4"/>
    <property type="match status" value="1"/>
</dbReference>
<dbReference type="PROSITE" id="PS51217">
    <property type="entry name" value="UVRD_HELICASE_CTER"/>
    <property type="match status" value="1"/>
</dbReference>
<name>A0A344PHQ2_9RHOB</name>
<proteinExistence type="predicted"/>
<dbReference type="GO" id="GO:0003677">
    <property type="term" value="F:DNA binding"/>
    <property type="evidence" value="ECO:0007669"/>
    <property type="project" value="UniProtKB-KW"/>
</dbReference>
<dbReference type="InterPro" id="IPR038726">
    <property type="entry name" value="PDDEXK_AddAB-type"/>
</dbReference>
<keyword evidence="8" id="KW-0238">DNA-binding</keyword>
<dbReference type="InterPro" id="IPR014016">
    <property type="entry name" value="UvrD-like_ATP-bd"/>
</dbReference>
<sequence>MTDDATRHQIAAANPLHSIWLTANAGSGKTRVLTDRVARLLLSGTPPERILCLTYTKAAASEMQIRLLSRLGGWAMLPDAQLVAELEAMGADASGADLAEARRLFARAIETPGGLKVQTIHAFCAAILRRFPLEAGVPVGFAELDERSAAQLRADIIEEMAEEGAPEIADLVSLHSGHELDRFLAAVSRAEARLDTPLDPAELWGFAGLPYPFEPDHLLAAVMTPGDAQLLAELQPLLAASGPNDAKLAKALGTVDWDQPDLAALAVLEHQLLTGSGANEPFAAKVGKIPTKGLRDGACAHLVDRFDDLMRRVKGARPRRLALEFCQRTAALHRFAHAFTARYADAKRAQGWLDFDDLIARVGLLLSSASMAQWVLFRLDGGIDHILVDEAQDTSPEQWLVIERLIAEFTAGEGAREASGTTGRTLFVVGDPKQSIYSFQGADVQVFAERRARFTQDFAAIRRPMQQSALEYSFRSSPAVLALVDRVFEGDAGQGLGGTMRHRAFNTGQPGRVDLWPAVPKAEAPEALEWDDTAPQPEPQSAVVRLSAAIARQIEGMLGTPLRHRDGSVRPMVPGDVLILVQRRSEVFHDLIRALKAARLPVAGADRLKLAAELAVRDLRAVLSVLATPEDDLSLAAALRSPLFDVDEVGLWRLAAGRPASLWQALREAPDDLGPGIAAARALISDLIGVSGFMRPHDLLSRMLIRHGGRARLIARLGPEAEDGIDELLSQSLAYERSGVPTLTGFLVWLGEDEVEIKRSPASGGGGLIRVMTVHGAKGLESPVVILPDTAMRRKPSSGTVLPLAKRPAVLRLSKDSRPPVLAEAVAAHEARQAEESRRLLYVALTRAESWLIIAAAGETGADTDSWHAMVTNGFQATASGTEGNAGFACTELPEMVEGTGPVARLAFGDWPAEVTKQQQGDASDSRPEPAPDWLRRPPQATPAADRGPIAPTALGGAKIVFGSGTSDAQDAEAAMLAGTRLHLLLEHLPDFPPDDWPDRADALLASAEGGLPTPEARADLLAEVAAILSAPDLAAVFAPAPGDTVLREVDLSAPLPGLGTLSGKVDRLIVGPDRIVVIDYKSNVVVPDAAEATPPGILRQMAAYRAALRLIWPDRPVEAAVLWTRARLLVRLDDALLDRAMTGAVAALAAGGPVG</sequence>
<dbReference type="Pfam" id="PF13361">
    <property type="entry name" value="UvrD_C"/>
    <property type="match status" value="1"/>
</dbReference>
<dbReference type="GO" id="GO:0000725">
    <property type="term" value="P:recombinational repair"/>
    <property type="evidence" value="ECO:0007669"/>
    <property type="project" value="TreeGrafter"/>
</dbReference>
<dbReference type="Pfam" id="PF00580">
    <property type="entry name" value="UvrD-helicase"/>
    <property type="match status" value="1"/>
</dbReference>
<dbReference type="GO" id="GO:0005829">
    <property type="term" value="C:cytosol"/>
    <property type="evidence" value="ECO:0007669"/>
    <property type="project" value="TreeGrafter"/>
</dbReference>
<dbReference type="Proteomes" id="UP000252023">
    <property type="component" value="Chromosome"/>
</dbReference>
<dbReference type="OrthoDB" id="9810135at2"/>
<dbReference type="GO" id="GO:0005524">
    <property type="term" value="F:ATP binding"/>
    <property type="evidence" value="ECO:0007669"/>
    <property type="project" value="UniProtKB-UniRule"/>
</dbReference>
<keyword evidence="5 15" id="KW-0347">Helicase</keyword>
<dbReference type="InterPro" id="IPR011335">
    <property type="entry name" value="Restrct_endonuc-II-like"/>
</dbReference>
<evidence type="ECO:0000259" key="17">
    <source>
        <dbReference type="PROSITE" id="PS51198"/>
    </source>
</evidence>
<evidence type="ECO:0000256" key="13">
    <source>
        <dbReference type="ARBA" id="ARBA00034923"/>
    </source>
</evidence>
<dbReference type="PROSITE" id="PS51198">
    <property type="entry name" value="UVRD_HELICASE_ATP_BIND"/>
    <property type="match status" value="1"/>
</dbReference>
<evidence type="ECO:0000256" key="3">
    <source>
        <dbReference type="ARBA" id="ARBA00022763"/>
    </source>
</evidence>
<feature type="compositionally biased region" description="Basic and acidic residues" evidence="16">
    <location>
        <begin position="924"/>
        <end position="936"/>
    </location>
</feature>
<evidence type="ECO:0000256" key="11">
    <source>
        <dbReference type="ARBA" id="ARBA00034617"/>
    </source>
</evidence>
<feature type="binding site" evidence="15">
    <location>
        <begin position="23"/>
        <end position="30"/>
    </location>
    <ligand>
        <name>ATP</name>
        <dbReference type="ChEBI" id="CHEBI:30616"/>
    </ligand>
</feature>
<evidence type="ECO:0000256" key="8">
    <source>
        <dbReference type="ARBA" id="ARBA00023125"/>
    </source>
</evidence>
<evidence type="ECO:0000259" key="18">
    <source>
        <dbReference type="PROSITE" id="PS51217"/>
    </source>
</evidence>
<keyword evidence="9" id="KW-0234">DNA repair</keyword>
<dbReference type="GO" id="GO:0043138">
    <property type="term" value="F:3'-5' DNA helicase activity"/>
    <property type="evidence" value="ECO:0007669"/>
    <property type="project" value="UniProtKB-EC"/>
</dbReference>
<evidence type="ECO:0000256" key="6">
    <source>
        <dbReference type="ARBA" id="ARBA00022839"/>
    </source>
</evidence>
<comment type="catalytic activity">
    <reaction evidence="11">
        <text>Couples ATP hydrolysis with the unwinding of duplex DNA by translocating in the 3'-5' direction.</text>
        <dbReference type="EC" id="5.6.2.4"/>
    </reaction>
</comment>
<feature type="region of interest" description="Disordered" evidence="16">
    <location>
        <begin position="915"/>
        <end position="950"/>
    </location>
</feature>
<comment type="catalytic activity">
    <reaction evidence="14">
        <text>ATP + H2O = ADP + phosphate + H(+)</text>
        <dbReference type="Rhea" id="RHEA:13065"/>
        <dbReference type="ChEBI" id="CHEBI:15377"/>
        <dbReference type="ChEBI" id="CHEBI:15378"/>
        <dbReference type="ChEBI" id="CHEBI:30616"/>
        <dbReference type="ChEBI" id="CHEBI:43474"/>
        <dbReference type="ChEBI" id="CHEBI:456216"/>
        <dbReference type="EC" id="5.6.2.4"/>
    </reaction>
</comment>
<dbReference type="InterPro" id="IPR014151">
    <property type="entry name" value="DNA_helicase_AddA"/>
</dbReference>
<evidence type="ECO:0000256" key="4">
    <source>
        <dbReference type="ARBA" id="ARBA00022801"/>
    </source>
</evidence>
<dbReference type="NCBIfam" id="TIGR02784">
    <property type="entry name" value="addA_alphas"/>
    <property type="match status" value="1"/>
</dbReference>
<accession>A0A344PHQ2</accession>
<evidence type="ECO:0000256" key="1">
    <source>
        <dbReference type="ARBA" id="ARBA00022722"/>
    </source>
</evidence>
<dbReference type="Pfam" id="PF12705">
    <property type="entry name" value="PDDEXK_1"/>
    <property type="match status" value="1"/>
</dbReference>
<dbReference type="PANTHER" id="PTHR11070">
    <property type="entry name" value="UVRD / RECB / PCRA DNA HELICASE FAMILY MEMBER"/>
    <property type="match status" value="1"/>
</dbReference>
<feature type="domain" description="UvrD-like helicase ATP-binding" evidence="17">
    <location>
        <begin position="2"/>
        <end position="477"/>
    </location>
</feature>
<evidence type="ECO:0000313" key="20">
    <source>
        <dbReference type="Proteomes" id="UP000252023"/>
    </source>
</evidence>
<protein>
    <recommendedName>
        <fullName evidence="12">DNA 3'-5' helicase</fullName>
        <ecNumber evidence="12">5.6.2.4</ecNumber>
    </recommendedName>
    <alternativeName>
        <fullName evidence="13">DNA 3'-5' helicase II</fullName>
    </alternativeName>
</protein>
<keyword evidence="20" id="KW-1185">Reference proteome</keyword>
<keyword evidence="4 15" id="KW-0378">Hydrolase</keyword>
<evidence type="ECO:0000256" key="5">
    <source>
        <dbReference type="ARBA" id="ARBA00022806"/>
    </source>
</evidence>
<keyword evidence="10" id="KW-0413">Isomerase</keyword>
<dbReference type="RefSeq" id="WP_114075226.1">
    <property type="nucleotide sequence ID" value="NZ_CP030918.1"/>
</dbReference>
<keyword evidence="6" id="KW-0269">Exonuclease</keyword>
<dbReference type="InterPro" id="IPR011604">
    <property type="entry name" value="PDDEXK-like_dom_sf"/>
</dbReference>
<evidence type="ECO:0000256" key="2">
    <source>
        <dbReference type="ARBA" id="ARBA00022741"/>
    </source>
</evidence>
<dbReference type="InterPro" id="IPR000212">
    <property type="entry name" value="DNA_helicase_UvrD/REP"/>
</dbReference>
<evidence type="ECO:0000256" key="14">
    <source>
        <dbReference type="ARBA" id="ARBA00048988"/>
    </source>
</evidence>
<dbReference type="GO" id="GO:0033202">
    <property type="term" value="C:DNA helicase complex"/>
    <property type="evidence" value="ECO:0007669"/>
    <property type="project" value="TreeGrafter"/>
</dbReference>
<evidence type="ECO:0000256" key="9">
    <source>
        <dbReference type="ARBA" id="ARBA00023204"/>
    </source>
</evidence>
<dbReference type="PANTHER" id="PTHR11070:SF2">
    <property type="entry name" value="ATP-DEPENDENT DNA HELICASE SRS2"/>
    <property type="match status" value="1"/>
</dbReference>
<dbReference type="SUPFAM" id="SSF52980">
    <property type="entry name" value="Restriction endonuclease-like"/>
    <property type="match status" value="1"/>
</dbReference>
<keyword evidence="1" id="KW-0540">Nuclease</keyword>
<dbReference type="EC" id="5.6.2.4" evidence="12"/>
<dbReference type="KEGG" id="pars:DRW48_03625"/>
<feature type="domain" description="UvrD-like helicase C-terminal" evidence="18">
    <location>
        <begin position="494"/>
        <end position="779"/>
    </location>
</feature>
<evidence type="ECO:0000256" key="16">
    <source>
        <dbReference type="SAM" id="MobiDB-lite"/>
    </source>
</evidence>
<keyword evidence="3" id="KW-0227">DNA damage</keyword>
<dbReference type="InterPro" id="IPR027417">
    <property type="entry name" value="P-loop_NTPase"/>
</dbReference>
<reference evidence="20" key="1">
    <citation type="submission" date="2018-07" db="EMBL/GenBank/DDBJ databases">
        <title>Genome sequencing of Paracoccus sp. SC2-6.</title>
        <authorList>
            <person name="Heo J."/>
            <person name="Kim S.-J."/>
            <person name="Kwon S.-W."/>
        </authorList>
    </citation>
    <scope>NUCLEOTIDE SEQUENCE [LARGE SCALE GENOMIC DNA]</scope>
    <source>
        <strain evidence="20">SC2-6</strain>
    </source>
</reference>
<dbReference type="EMBL" id="CP030918">
    <property type="protein sequence ID" value="AXC48907.1"/>
    <property type="molecule type" value="Genomic_DNA"/>
</dbReference>
<gene>
    <name evidence="19" type="primary">addA</name>
    <name evidence="19" type="ORF">DRW48_03625</name>
</gene>
<dbReference type="Gene3D" id="3.40.50.300">
    <property type="entry name" value="P-loop containing nucleotide triphosphate hydrolases"/>
    <property type="match status" value="4"/>
</dbReference>
<dbReference type="InterPro" id="IPR014017">
    <property type="entry name" value="DNA_helicase_UvrD-like_C"/>
</dbReference>
<dbReference type="SUPFAM" id="SSF52540">
    <property type="entry name" value="P-loop containing nucleoside triphosphate hydrolases"/>
    <property type="match status" value="1"/>
</dbReference>
<evidence type="ECO:0000256" key="12">
    <source>
        <dbReference type="ARBA" id="ARBA00034808"/>
    </source>
</evidence>
<evidence type="ECO:0000256" key="15">
    <source>
        <dbReference type="PROSITE-ProRule" id="PRU00560"/>
    </source>
</evidence>
<keyword evidence="7 15" id="KW-0067">ATP-binding</keyword>
<evidence type="ECO:0000313" key="19">
    <source>
        <dbReference type="EMBL" id="AXC48907.1"/>
    </source>
</evidence>
<dbReference type="AlphaFoldDB" id="A0A344PHQ2"/>
<dbReference type="Gene3D" id="3.90.320.10">
    <property type="match status" value="1"/>
</dbReference>
<keyword evidence="2 15" id="KW-0547">Nucleotide-binding</keyword>